<evidence type="ECO:0000256" key="2">
    <source>
        <dbReference type="ARBA" id="ARBA00001946"/>
    </source>
</evidence>
<dbReference type="CDD" id="cd00143">
    <property type="entry name" value="PP2Cc"/>
    <property type="match status" value="1"/>
</dbReference>
<comment type="similarity">
    <text evidence="9">Belongs to the PP2C family.</text>
</comment>
<organism evidence="12 13">
    <name type="scientific">Vitis vinifera</name>
    <name type="common">Grape</name>
    <dbReference type="NCBI Taxonomy" id="29760"/>
    <lineage>
        <taxon>Eukaryota</taxon>
        <taxon>Viridiplantae</taxon>
        <taxon>Streptophyta</taxon>
        <taxon>Embryophyta</taxon>
        <taxon>Tracheophyta</taxon>
        <taxon>Spermatophyta</taxon>
        <taxon>Magnoliopsida</taxon>
        <taxon>eudicotyledons</taxon>
        <taxon>Gunneridae</taxon>
        <taxon>Pentapetalae</taxon>
        <taxon>rosids</taxon>
        <taxon>Vitales</taxon>
        <taxon>Vitaceae</taxon>
        <taxon>Viteae</taxon>
        <taxon>Vitis</taxon>
    </lineage>
</organism>
<keyword evidence="7 9" id="KW-0904">Protein phosphatase</keyword>
<dbReference type="EMBL" id="QGNW01001385">
    <property type="protein sequence ID" value="RVW43144.1"/>
    <property type="molecule type" value="Genomic_DNA"/>
</dbReference>
<evidence type="ECO:0000313" key="13">
    <source>
        <dbReference type="Proteomes" id="UP000288805"/>
    </source>
</evidence>
<feature type="compositionally biased region" description="Basic and acidic residues" evidence="10">
    <location>
        <begin position="32"/>
        <end position="50"/>
    </location>
</feature>
<feature type="domain" description="PPM-type phosphatase" evidence="11">
    <location>
        <begin position="101"/>
        <end position="443"/>
    </location>
</feature>
<comment type="cofactor">
    <cofactor evidence="2">
        <name>Mg(2+)</name>
        <dbReference type="ChEBI" id="CHEBI:18420"/>
    </cofactor>
</comment>
<dbReference type="SMART" id="SM00332">
    <property type="entry name" value="PP2Cc"/>
    <property type="match status" value="1"/>
</dbReference>
<dbReference type="Gene3D" id="3.60.40.10">
    <property type="entry name" value="PPM-type phosphatase domain"/>
    <property type="match status" value="2"/>
</dbReference>
<dbReference type="GO" id="GO:0046872">
    <property type="term" value="F:metal ion binding"/>
    <property type="evidence" value="ECO:0007669"/>
    <property type="project" value="UniProtKB-KW"/>
</dbReference>
<keyword evidence="6" id="KW-0460">Magnesium</keyword>
<dbReference type="InterPro" id="IPR001932">
    <property type="entry name" value="PPM-type_phosphatase-like_dom"/>
</dbReference>
<dbReference type="EC" id="3.1.3.16" evidence="3"/>
<keyword evidence="8" id="KW-0464">Manganese</keyword>
<feature type="region of interest" description="Disordered" evidence="10">
    <location>
        <begin position="32"/>
        <end position="102"/>
    </location>
</feature>
<evidence type="ECO:0000256" key="7">
    <source>
        <dbReference type="ARBA" id="ARBA00022912"/>
    </source>
</evidence>
<dbReference type="SUPFAM" id="SSF81606">
    <property type="entry name" value="PP2C-like"/>
    <property type="match status" value="2"/>
</dbReference>
<evidence type="ECO:0000256" key="10">
    <source>
        <dbReference type="SAM" id="MobiDB-lite"/>
    </source>
</evidence>
<proteinExistence type="inferred from homology"/>
<dbReference type="PROSITE" id="PS51746">
    <property type="entry name" value="PPM_2"/>
    <property type="match status" value="1"/>
</dbReference>
<dbReference type="PROSITE" id="PS01032">
    <property type="entry name" value="PPM_1"/>
    <property type="match status" value="1"/>
</dbReference>
<protein>
    <recommendedName>
        <fullName evidence="3">protein-serine/threonine phosphatase</fullName>
        <ecNumber evidence="3">3.1.3.16</ecNumber>
    </recommendedName>
</protein>
<comment type="cofactor">
    <cofactor evidence="1">
        <name>Mn(2+)</name>
        <dbReference type="ChEBI" id="CHEBI:29035"/>
    </cofactor>
</comment>
<keyword evidence="4" id="KW-0479">Metal-binding</keyword>
<evidence type="ECO:0000256" key="6">
    <source>
        <dbReference type="ARBA" id="ARBA00022842"/>
    </source>
</evidence>
<dbReference type="AlphaFoldDB" id="A0A438E694"/>
<keyword evidence="5 9" id="KW-0378">Hydrolase</keyword>
<evidence type="ECO:0000256" key="1">
    <source>
        <dbReference type="ARBA" id="ARBA00001936"/>
    </source>
</evidence>
<evidence type="ECO:0000256" key="9">
    <source>
        <dbReference type="RuleBase" id="RU003465"/>
    </source>
</evidence>
<dbReference type="InterPro" id="IPR036457">
    <property type="entry name" value="PPM-type-like_dom_sf"/>
</dbReference>
<dbReference type="GO" id="GO:0004722">
    <property type="term" value="F:protein serine/threonine phosphatase activity"/>
    <property type="evidence" value="ECO:0007669"/>
    <property type="project" value="UniProtKB-EC"/>
</dbReference>
<comment type="caution">
    <text evidence="12">The sequence shown here is derived from an EMBL/GenBank/DDBJ whole genome shotgun (WGS) entry which is preliminary data.</text>
</comment>
<reference evidence="12 13" key="1">
    <citation type="journal article" date="2018" name="PLoS Genet.">
        <title>Population sequencing reveals clonal diversity and ancestral inbreeding in the grapevine cultivar Chardonnay.</title>
        <authorList>
            <person name="Roach M.J."/>
            <person name="Johnson D.L."/>
            <person name="Bohlmann J."/>
            <person name="van Vuuren H.J."/>
            <person name="Jones S.J."/>
            <person name="Pretorius I.S."/>
            <person name="Schmidt S.A."/>
            <person name="Borneman A.R."/>
        </authorList>
    </citation>
    <scope>NUCLEOTIDE SEQUENCE [LARGE SCALE GENOMIC DNA]</scope>
    <source>
        <strain evidence="13">cv. Chardonnay</strain>
        <tissue evidence="12">Leaf</tissue>
    </source>
</reference>
<dbReference type="Proteomes" id="UP000288805">
    <property type="component" value="Unassembled WGS sequence"/>
</dbReference>
<dbReference type="InterPro" id="IPR000222">
    <property type="entry name" value="PP2C_BS"/>
</dbReference>
<evidence type="ECO:0000256" key="3">
    <source>
        <dbReference type="ARBA" id="ARBA00013081"/>
    </source>
</evidence>
<evidence type="ECO:0000259" key="11">
    <source>
        <dbReference type="PROSITE" id="PS51746"/>
    </source>
</evidence>
<evidence type="ECO:0000256" key="5">
    <source>
        <dbReference type="ARBA" id="ARBA00022801"/>
    </source>
</evidence>
<accession>A0A438E694</accession>
<evidence type="ECO:0000256" key="4">
    <source>
        <dbReference type="ARBA" id="ARBA00022723"/>
    </source>
</evidence>
<evidence type="ECO:0000256" key="8">
    <source>
        <dbReference type="ARBA" id="ARBA00023211"/>
    </source>
</evidence>
<gene>
    <name evidence="12" type="primary">ABI2_0</name>
    <name evidence="12" type="ORF">CK203_078700</name>
</gene>
<dbReference type="Pfam" id="PF00481">
    <property type="entry name" value="PP2C"/>
    <property type="match status" value="2"/>
</dbReference>
<name>A0A438E694_VITVI</name>
<sequence>MDSVETIKPRVDPQLGADAYVKKRCTGIKEEASFRSSKGVEEESKMDDGAVKLNSELSTSGSSAPESSASQSGGASDGEVVSESEEQGGKEGEKRVSTCVPHGSMSVIGRRRAMEDALTVAPGEFDSYDFYAVYDGHGGAKVAYACRDRLHRLLAKEIEDAINGEGRIDWENVMVASFSKMDEEINGEANQVEDRSTSSLLRSMGSTAVVVVVGPEKLVVANCGDSRAVLCRRGVAVPLSRDHKVTCLSFTPSSLVLDGAHRKLHDPNKVYVPKKPNIFIFPSNFLHNQTHLTSASRIVETHQCINYVHALHKPDRPDERERVEAAGGKVINWNGFRILGVLSTSRSIGDYFLKPYVTPKPEVTVWEREEFDDFIVIASDGLWDVITNELACKIVRKCFDGQIRRRVSEGMSRSCAAKAAAMLTELAMAQGSKDNISVVVVELKKHLCYGGLKLKNPNSPSH</sequence>
<dbReference type="PANTHER" id="PTHR47992">
    <property type="entry name" value="PROTEIN PHOSPHATASE"/>
    <property type="match status" value="1"/>
</dbReference>
<feature type="compositionally biased region" description="Basic and acidic residues" evidence="10">
    <location>
        <begin position="87"/>
        <end position="96"/>
    </location>
</feature>
<evidence type="ECO:0000313" key="12">
    <source>
        <dbReference type="EMBL" id="RVW43144.1"/>
    </source>
</evidence>
<dbReference type="InterPro" id="IPR015655">
    <property type="entry name" value="PP2C"/>
</dbReference>
<feature type="compositionally biased region" description="Low complexity" evidence="10">
    <location>
        <begin position="55"/>
        <end position="79"/>
    </location>
</feature>